<dbReference type="OrthoDB" id="2735536at2759"/>
<sequence length="79" mass="9050">MKGRFICAATNPTIDQIAVYFQEKFPEYEIAKEFLEGPDEGVVRCDSTKLMKMGFEYIYDEKKILDDSVARGKRCGALM</sequence>
<keyword evidence="2" id="KW-1185">Reference proteome</keyword>
<dbReference type="AlphaFoldDB" id="A0A5N6R406"/>
<dbReference type="EMBL" id="CM017325">
    <property type="protein sequence ID" value="KAE8055672.1"/>
    <property type="molecule type" value="Genomic_DNA"/>
</dbReference>
<reference evidence="1 2" key="1">
    <citation type="submission" date="2019-06" db="EMBL/GenBank/DDBJ databases">
        <title>A chromosomal-level reference genome of Carpinus fangiana (Coryloideae, Betulaceae).</title>
        <authorList>
            <person name="Yang X."/>
            <person name="Wang Z."/>
            <person name="Zhang L."/>
            <person name="Hao G."/>
            <person name="Liu J."/>
            <person name="Yang Y."/>
        </authorList>
    </citation>
    <scope>NUCLEOTIDE SEQUENCE [LARGE SCALE GENOMIC DNA]</scope>
    <source>
        <strain evidence="1">Cfa_2016G</strain>
        <tissue evidence="1">Leaf</tissue>
    </source>
</reference>
<organism evidence="1 2">
    <name type="scientific">Carpinus fangiana</name>
    <dbReference type="NCBI Taxonomy" id="176857"/>
    <lineage>
        <taxon>Eukaryota</taxon>
        <taxon>Viridiplantae</taxon>
        <taxon>Streptophyta</taxon>
        <taxon>Embryophyta</taxon>
        <taxon>Tracheophyta</taxon>
        <taxon>Spermatophyta</taxon>
        <taxon>Magnoliopsida</taxon>
        <taxon>eudicotyledons</taxon>
        <taxon>Gunneridae</taxon>
        <taxon>Pentapetalae</taxon>
        <taxon>rosids</taxon>
        <taxon>fabids</taxon>
        <taxon>Fagales</taxon>
        <taxon>Betulaceae</taxon>
        <taxon>Carpinus</taxon>
    </lineage>
</organism>
<protein>
    <submittedName>
        <fullName evidence="1">Uncharacterized protein</fullName>
    </submittedName>
</protein>
<evidence type="ECO:0000313" key="2">
    <source>
        <dbReference type="Proteomes" id="UP000327013"/>
    </source>
</evidence>
<dbReference type="Proteomes" id="UP000327013">
    <property type="component" value="Chromosome 5"/>
</dbReference>
<accession>A0A5N6R406</accession>
<name>A0A5N6R406_9ROSI</name>
<evidence type="ECO:0000313" key="1">
    <source>
        <dbReference type="EMBL" id="KAE8055672.1"/>
    </source>
</evidence>
<proteinExistence type="predicted"/>
<dbReference type="Gene3D" id="3.40.50.720">
    <property type="entry name" value="NAD(P)-binding Rossmann-like Domain"/>
    <property type="match status" value="1"/>
</dbReference>
<gene>
    <name evidence="1" type="ORF">FH972_012498</name>
</gene>